<reference evidence="3 4" key="1">
    <citation type="submission" date="2021-01" db="EMBL/GenBank/DDBJ databases">
        <title>Whole genome shotgun sequence of Asanoa iriomotensis NBRC 100142.</title>
        <authorList>
            <person name="Komaki H."/>
            <person name="Tamura T."/>
        </authorList>
    </citation>
    <scope>NUCLEOTIDE SEQUENCE [LARGE SCALE GENOMIC DNA]</scope>
    <source>
        <strain evidence="3 4">NBRC 100142</strain>
    </source>
</reference>
<evidence type="ECO:0000313" key="4">
    <source>
        <dbReference type="Proteomes" id="UP000624325"/>
    </source>
</evidence>
<dbReference type="RefSeq" id="WP_203700279.1">
    <property type="nucleotide sequence ID" value="NZ_BAAALU010000014.1"/>
</dbReference>
<sequence length="184" mass="20067">MTTGPVELRYTLTAADLVDAIATQRAVNSRRWTLALLLLPLVGVAIGLVRSDAWELTAEGAVIVLVVCAVLAVVAGGLGLLVSKVFVRWVHRWQASMLMRGNPAFAHPCRTTVTEAGLHADNTTGESRSSWSQYPLYAETDRSFVLLASKRLGAMMFVLPKRALADDDRARLRALLDTHSSRRA</sequence>
<dbReference type="InterPro" id="IPR025588">
    <property type="entry name" value="YcxB-like_C"/>
</dbReference>
<keyword evidence="4" id="KW-1185">Reference proteome</keyword>
<dbReference type="Proteomes" id="UP000624325">
    <property type="component" value="Unassembled WGS sequence"/>
</dbReference>
<evidence type="ECO:0000256" key="1">
    <source>
        <dbReference type="SAM" id="Phobius"/>
    </source>
</evidence>
<dbReference type="EMBL" id="BONC01000003">
    <property type="protein sequence ID" value="GIF54567.1"/>
    <property type="molecule type" value="Genomic_DNA"/>
</dbReference>
<protein>
    <recommendedName>
        <fullName evidence="2">YcxB-like C-terminal domain-containing protein</fullName>
    </recommendedName>
</protein>
<organism evidence="3 4">
    <name type="scientific">Asanoa iriomotensis</name>
    <dbReference type="NCBI Taxonomy" id="234613"/>
    <lineage>
        <taxon>Bacteria</taxon>
        <taxon>Bacillati</taxon>
        <taxon>Actinomycetota</taxon>
        <taxon>Actinomycetes</taxon>
        <taxon>Micromonosporales</taxon>
        <taxon>Micromonosporaceae</taxon>
        <taxon>Asanoa</taxon>
    </lineage>
</organism>
<name>A0ABQ4BVM3_9ACTN</name>
<feature type="domain" description="YcxB-like C-terminal" evidence="2">
    <location>
        <begin position="114"/>
        <end position="176"/>
    </location>
</feature>
<keyword evidence="1" id="KW-0812">Transmembrane</keyword>
<accession>A0ABQ4BVM3</accession>
<evidence type="ECO:0000259" key="2">
    <source>
        <dbReference type="Pfam" id="PF14317"/>
    </source>
</evidence>
<evidence type="ECO:0000313" key="3">
    <source>
        <dbReference type="EMBL" id="GIF54567.1"/>
    </source>
</evidence>
<gene>
    <name evidence="3" type="ORF">Air01nite_06620</name>
</gene>
<feature type="transmembrane region" description="Helical" evidence="1">
    <location>
        <begin position="32"/>
        <end position="49"/>
    </location>
</feature>
<dbReference type="Pfam" id="PF14317">
    <property type="entry name" value="YcxB"/>
    <property type="match status" value="1"/>
</dbReference>
<keyword evidence="1" id="KW-1133">Transmembrane helix</keyword>
<feature type="transmembrane region" description="Helical" evidence="1">
    <location>
        <begin position="61"/>
        <end position="87"/>
    </location>
</feature>
<keyword evidence="1" id="KW-0472">Membrane</keyword>
<proteinExistence type="predicted"/>
<comment type="caution">
    <text evidence="3">The sequence shown here is derived from an EMBL/GenBank/DDBJ whole genome shotgun (WGS) entry which is preliminary data.</text>
</comment>